<gene>
    <name evidence="1" type="ORF">SAMN05445850_0154</name>
</gene>
<name>A0A1H0ZQ12_9BURK</name>
<reference evidence="2" key="1">
    <citation type="submission" date="2016-10" db="EMBL/GenBank/DDBJ databases">
        <authorList>
            <person name="Varghese N."/>
            <person name="Submissions S."/>
        </authorList>
    </citation>
    <scope>NUCLEOTIDE SEQUENCE [LARGE SCALE GENOMIC DNA]</scope>
    <source>
        <strain evidence="2">DUS833</strain>
    </source>
</reference>
<dbReference type="EMBL" id="FNKX01000001">
    <property type="protein sequence ID" value="SDQ29484.1"/>
    <property type="molecule type" value="Genomic_DNA"/>
</dbReference>
<keyword evidence="2" id="KW-1185">Reference proteome</keyword>
<evidence type="ECO:0000313" key="2">
    <source>
        <dbReference type="Proteomes" id="UP000199365"/>
    </source>
</evidence>
<evidence type="ECO:0000313" key="1">
    <source>
        <dbReference type="EMBL" id="SDQ29484.1"/>
    </source>
</evidence>
<sequence>MTDQANPSAAPASPEDAFRKMSAAMVPHMYFNGFAIAYGPADVTIFLNQNENVVGKLSLSHETLRSLRDKLVEGIQEFDKAAGLSLPSSDDISNSLQKAGAVVVPRG</sequence>
<accession>A0A1H0ZQ12</accession>
<organism evidence="1 2">
    <name type="scientific">Paraburkholderia tuberum</name>
    <dbReference type="NCBI Taxonomy" id="157910"/>
    <lineage>
        <taxon>Bacteria</taxon>
        <taxon>Pseudomonadati</taxon>
        <taxon>Pseudomonadota</taxon>
        <taxon>Betaproteobacteria</taxon>
        <taxon>Burkholderiales</taxon>
        <taxon>Burkholderiaceae</taxon>
        <taxon>Paraburkholderia</taxon>
    </lineage>
</organism>
<dbReference type="RefSeq" id="WP_090800682.1">
    <property type="nucleotide sequence ID" value="NZ_FNKX01000001.1"/>
</dbReference>
<dbReference type="AlphaFoldDB" id="A0A1H0ZQ12"/>
<protein>
    <submittedName>
        <fullName evidence="1">Uncharacterized protein</fullName>
    </submittedName>
</protein>
<proteinExistence type="predicted"/>
<dbReference type="Proteomes" id="UP000199365">
    <property type="component" value="Unassembled WGS sequence"/>
</dbReference>
<dbReference type="STRING" id="157910.SAMN05445850_0154"/>